<dbReference type="GO" id="GO:0097347">
    <property type="term" value="C:TAM protein secretion complex"/>
    <property type="evidence" value="ECO:0007669"/>
    <property type="project" value="TreeGrafter"/>
</dbReference>
<proteinExistence type="predicted"/>
<dbReference type="Proteomes" id="UP000243416">
    <property type="component" value="Unassembled WGS sequence"/>
</dbReference>
<evidence type="ECO:0000256" key="2">
    <source>
        <dbReference type="ARBA" id="ARBA00022692"/>
    </source>
</evidence>
<dbReference type="PANTHER" id="PTHR36985">
    <property type="entry name" value="TRANSLOCATION AND ASSEMBLY MODULE SUBUNIT TAMB"/>
    <property type="match status" value="1"/>
</dbReference>
<dbReference type="GO" id="GO:0009306">
    <property type="term" value="P:protein secretion"/>
    <property type="evidence" value="ECO:0007669"/>
    <property type="project" value="InterPro"/>
</dbReference>
<reference evidence="6 7" key="1">
    <citation type="journal article" date="2016" name="ISME J.">
        <title>Integrated multi-omics analyses reveal the biochemical mechanisms and phylogenetic relevance of anaerobic androgen biodegradation in the environment.</title>
        <authorList>
            <person name="Yang F.C."/>
            <person name="Chen Y.L."/>
            <person name="Tang S.L."/>
            <person name="Yu C.P."/>
            <person name="Wang P.H."/>
            <person name="Ismail W."/>
            <person name="Wang C.H."/>
            <person name="Ding J.Y."/>
            <person name="Yang C.Y."/>
            <person name="Yang C.Y."/>
            <person name="Chiang Y.R."/>
        </authorList>
    </citation>
    <scope>NUCLEOTIDE SEQUENCE [LARGE SCALE GENOMIC DNA]</scope>
    <source>
        <strain evidence="6 7">DSM 13999</strain>
    </source>
</reference>
<feature type="domain" description="Translocation and assembly module TamB C-terminal" evidence="5">
    <location>
        <begin position="893"/>
        <end position="1250"/>
    </location>
</feature>
<evidence type="ECO:0000256" key="1">
    <source>
        <dbReference type="ARBA" id="ARBA00004167"/>
    </source>
</evidence>
<evidence type="ECO:0000313" key="6">
    <source>
        <dbReference type="EMBL" id="KYC29180.1"/>
    </source>
</evidence>
<dbReference type="EMBL" id="LFZK01000001">
    <property type="protein sequence ID" value="KYC29180.1"/>
    <property type="molecule type" value="Genomic_DNA"/>
</dbReference>
<protein>
    <recommendedName>
        <fullName evidence="5">Translocation and assembly module TamB C-terminal domain-containing protein</fullName>
    </recommendedName>
</protein>
<gene>
    <name evidence="6" type="ORF">ACY05_01015</name>
</gene>
<keyword evidence="7" id="KW-1185">Reference proteome</keyword>
<dbReference type="AlphaFoldDB" id="A0A656Z820"/>
<organism evidence="6 7">
    <name type="scientific">Sterolibacterium denitrificans</name>
    <dbReference type="NCBI Taxonomy" id="157592"/>
    <lineage>
        <taxon>Bacteria</taxon>
        <taxon>Pseudomonadati</taxon>
        <taxon>Pseudomonadota</taxon>
        <taxon>Betaproteobacteria</taxon>
        <taxon>Nitrosomonadales</taxon>
        <taxon>Sterolibacteriaceae</taxon>
        <taxon>Sterolibacterium</taxon>
    </lineage>
</organism>
<sequence>MQMPRLPLILCSALLCALLALAGGALWLVNSESGLQTTLNLLARYDGALHVEGARGRLLGPIDIARLRWQPGKGEGEDDLRLEIRHLHLDWSPRALLRTQRQRQLDIGQLRAERLTLHLPASDTPATLPDDLQLPLPVQIRQLALGELYLDERLLAQKLAARLSSDGQRHRLDALDFVRGAIGVKLSEAIQLDARPPFALQGKARIEGQLEMDAVDALDAQPHSFTLDIQASGTLERIALDIAANTIATTADTTAALNGQGSILLTPFAALPFASAQLRFGQLNPADWQADAPNARLDLSLDLAPQDAAIVGSFKLANQQPGPLDRQRLPLSSLSGKLHWQADQAQLTELHARLPGAGELTGRADWQGATQTLHLDLAARQLDASKIAGMLRPSRLAGSLGAELGRDRQSLRLDLRDRRMQLLADASLAERQLSIRQLRLQAGAAALQLHGELGLAAPRRFRLDGELRQFDPAQFMQLAQLPAAHLNARLQASGQLLPKPQVSAQFTLRDSQLARQPLAGHGALALAWPVISKADIALTAGNNHLRVLGNYGTADGRLSIDLDAPQLAAYGLEGGLTAQGELRGSLQQPRLNLQLDGKRLAWPEKFQLTGLNLQMDVGSRDDAPLDVKLALERLDLPGRAALLRQLQLQSSGRLAAHRLQASGNLAGGNRLQLLAEGGWSTSRQSWQGKLQEATLRSRERTRNFRLQQPAVLSVGMNERNWQIGPLTLAGDPLDWRATLQAASTGKQLQASLQAEGSRLGQLDASLQAAMLDPWSLDRTARWQGRLRSDISDLGWLAELIGEDWQSAGRLHGELQLGGTPQHPSGSGRLRGERLALQLPEQGLQLTDGELTAELQDDLLRIRRLAFDSPLQPAPRALLRSAPNEKTAIEALGARPGRLEISGEIPLASLDPDGARGQETSWLEVRLDRLGAWQRSDQWLLLSGDGRLSWQAGTLGARGQLRVDAGYWQLARGGTPRLSDDVTIVRTGAPAADPPFRPRLDLDVEANLGRRFHFNGAGLGSRLTGTLRVNAEGRDMPRASGSIRTQDGRFEAYGQTLELERGILRFDGLLDNPGLDIRAVRKGLSVEPGVQVSGTVQKPRVRLVSDPELPDTEKLAWLVLGHGAEQMGVGDATTLLAAAGDLLGNDAGNVMQQIRKSFGVDEIGIRQGSLDGQRQTTSRIAGNGSTSAAATDQQIFTVGKRLSSNTLLSYEQILGKAESIVKLTVNLSRRIALIGRAGSDNALDIFYTMSFGQPPKPKQEPKSAPARAPDAR</sequence>
<keyword evidence="2" id="KW-0812">Transmembrane</keyword>
<name>A0A656Z820_9PROT</name>
<dbReference type="InterPro" id="IPR007452">
    <property type="entry name" value="TamB_C"/>
</dbReference>
<keyword evidence="3" id="KW-1133">Transmembrane helix</keyword>
<evidence type="ECO:0000259" key="5">
    <source>
        <dbReference type="Pfam" id="PF04357"/>
    </source>
</evidence>
<accession>A0A656Z820</accession>
<evidence type="ECO:0000256" key="4">
    <source>
        <dbReference type="ARBA" id="ARBA00023136"/>
    </source>
</evidence>
<dbReference type="Pfam" id="PF04357">
    <property type="entry name" value="TamB"/>
    <property type="match status" value="1"/>
</dbReference>
<keyword evidence="4" id="KW-0472">Membrane</keyword>
<dbReference type="OrthoDB" id="5288149at2"/>
<comment type="subcellular location">
    <subcellularLocation>
        <location evidence="1">Membrane</location>
        <topology evidence="1">Single-pass membrane protein</topology>
    </subcellularLocation>
</comment>
<dbReference type="RefSeq" id="WP_067169604.1">
    <property type="nucleotide sequence ID" value="NZ_LFZK01000001.1"/>
</dbReference>
<evidence type="ECO:0000313" key="7">
    <source>
        <dbReference type="Proteomes" id="UP000243416"/>
    </source>
</evidence>
<comment type="caution">
    <text evidence="6">The sequence shown here is derived from an EMBL/GenBank/DDBJ whole genome shotgun (WGS) entry which is preliminary data.</text>
</comment>
<evidence type="ECO:0000256" key="3">
    <source>
        <dbReference type="ARBA" id="ARBA00022989"/>
    </source>
</evidence>
<dbReference type="PANTHER" id="PTHR36985:SF1">
    <property type="entry name" value="TRANSLOCATION AND ASSEMBLY MODULE SUBUNIT TAMB"/>
    <property type="match status" value="1"/>
</dbReference>
<dbReference type="GO" id="GO:0005886">
    <property type="term" value="C:plasma membrane"/>
    <property type="evidence" value="ECO:0007669"/>
    <property type="project" value="InterPro"/>
</dbReference>